<feature type="region of interest" description="Disordered" evidence="1">
    <location>
        <begin position="114"/>
        <end position="142"/>
    </location>
</feature>
<evidence type="ECO:0000256" key="1">
    <source>
        <dbReference type="SAM" id="MobiDB-lite"/>
    </source>
</evidence>
<dbReference type="EnsemblPlants" id="ORUFI10G01290.1">
    <property type="protein sequence ID" value="ORUFI10G01290.1"/>
    <property type="gene ID" value="ORUFI10G01290"/>
</dbReference>
<evidence type="ECO:0000313" key="4">
    <source>
        <dbReference type="Proteomes" id="UP000008022"/>
    </source>
</evidence>
<reference evidence="4" key="1">
    <citation type="submission" date="2013-06" db="EMBL/GenBank/DDBJ databases">
        <authorList>
            <person name="Zhao Q."/>
        </authorList>
    </citation>
    <scope>NUCLEOTIDE SEQUENCE</scope>
    <source>
        <strain evidence="4">cv. W1943</strain>
    </source>
</reference>
<dbReference type="AlphaFoldDB" id="A0A0E0QVW4"/>
<protein>
    <submittedName>
        <fullName evidence="3">Uncharacterized protein</fullName>
    </submittedName>
</protein>
<proteinExistence type="predicted"/>
<name>A0A0E0QVW4_ORYRU</name>
<feature type="compositionally biased region" description="Gly residues" evidence="1">
    <location>
        <begin position="268"/>
        <end position="279"/>
    </location>
</feature>
<accession>A0A0E0QVW4</accession>
<sequence>MANPPVGIYIGILVFIVPIPYYVAEPECVYHSGGIAELQHLVNEPLECHLVIVVLIVPLVSNEIKLIEVGIDAGHGAPEIAPPPGQHARLHSLARVQEGHDVVEDFVGEATDPVHSGSAHMGLDPPELVPPRTPIHGGRYRRGVSSNRRCTWKLHKSGRPKEAMNSYESTAQCFVDLFVTWAEWWSAGSVETWSSQARELEKAGGQAAPSHQAGNPQPARRRGGLEESLSQRRGPRLGGLDGGDGADDGGDGAAPAWTTMAAWSRGAAPGGGGLDSLQP</sequence>
<evidence type="ECO:0000313" key="3">
    <source>
        <dbReference type="EnsemblPlants" id="ORUFI10G01290.1"/>
    </source>
</evidence>
<dbReference type="Gramene" id="ORUFI10G01290.1">
    <property type="protein sequence ID" value="ORUFI10G01290.1"/>
    <property type="gene ID" value="ORUFI10G01290"/>
</dbReference>
<feature type="transmembrane region" description="Helical" evidence="2">
    <location>
        <begin position="6"/>
        <end position="24"/>
    </location>
</feature>
<keyword evidence="2" id="KW-1133">Transmembrane helix</keyword>
<organism evidence="3 4">
    <name type="scientific">Oryza rufipogon</name>
    <name type="common">Brownbeard rice</name>
    <name type="synonym">Asian wild rice</name>
    <dbReference type="NCBI Taxonomy" id="4529"/>
    <lineage>
        <taxon>Eukaryota</taxon>
        <taxon>Viridiplantae</taxon>
        <taxon>Streptophyta</taxon>
        <taxon>Embryophyta</taxon>
        <taxon>Tracheophyta</taxon>
        <taxon>Spermatophyta</taxon>
        <taxon>Magnoliopsida</taxon>
        <taxon>Liliopsida</taxon>
        <taxon>Poales</taxon>
        <taxon>Poaceae</taxon>
        <taxon>BOP clade</taxon>
        <taxon>Oryzoideae</taxon>
        <taxon>Oryzeae</taxon>
        <taxon>Oryzinae</taxon>
        <taxon>Oryza</taxon>
    </lineage>
</organism>
<keyword evidence="2" id="KW-0812">Transmembrane</keyword>
<evidence type="ECO:0000256" key="2">
    <source>
        <dbReference type="SAM" id="Phobius"/>
    </source>
</evidence>
<keyword evidence="4" id="KW-1185">Reference proteome</keyword>
<keyword evidence="2" id="KW-0472">Membrane</keyword>
<dbReference type="Proteomes" id="UP000008022">
    <property type="component" value="Unassembled WGS sequence"/>
</dbReference>
<dbReference type="HOGENOM" id="CLU_998850_0_0_1"/>
<reference evidence="3" key="2">
    <citation type="submission" date="2015-06" db="UniProtKB">
        <authorList>
            <consortium name="EnsemblPlants"/>
        </authorList>
    </citation>
    <scope>IDENTIFICATION</scope>
</reference>
<feature type="region of interest" description="Disordered" evidence="1">
    <location>
        <begin position="198"/>
        <end position="279"/>
    </location>
</feature>